<protein>
    <recommendedName>
        <fullName evidence="6">B box-type domain-containing protein</fullName>
    </recommendedName>
</protein>
<evidence type="ECO:0000259" key="6">
    <source>
        <dbReference type="PROSITE" id="PS50119"/>
    </source>
</evidence>
<dbReference type="CDD" id="cd19821">
    <property type="entry name" value="Bbox1_BBX-like"/>
    <property type="match status" value="1"/>
</dbReference>
<keyword evidence="2 4" id="KW-0863">Zinc-finger</keyword>
<dbReference type="InterPro" id="IPR000315">
    <property type="entry name" value="Znf_B-box"/>
</dbReference>
<proteinExistence type="predicted"/>
<dbReference type="Proteomes" id="UP000298416">
    <property type="component" value="Unassembled WGS sequence"/>
</dbReference>
<evidence type="ECO:0000256" key="4">
    <source>
        <dbReference type="PROSITE-ProRule" id="PRU00024"/>
    </source>
</evidence>
<feature type="compositionally biased region" description="Polar residues" evidence="5">
    <location>
        <begin position="358"/>
        <end position="367"/>
    </location>
</feature>
<evidence type="ECO:0000256" key="5">
    <source>
        <dbReference type="SAM" id="MobiDB-lite"/>
    </source>
</evidence>
<organism evidence="7">
    <name type="scientific">Salvia splendens</name>
    <name type="common">Scarlet sage</name>
    <dbReference type="NCBI Taxonomy" id="180675"/>
    <lineage>
        <taxon>Eukaryota</taxon>
        <taxon>Viridiplantae</taxon>
        <taxon>Streptophyta</taxon>
        <taxon>Embryophyta</taxon>
        <taxon>Tracheophyta</taxon>
        <taxon>Spermatophyta</taxon>
        <taxon>Magnoliopsida</taxon>
        <taxon>eudicotyledons</taxon>
        <taxon>Gunneridae</taxon>
        <taxon>Pentapetalae</taxon>
        <taxon>asterids</taxon>
        <taxon>lamiids</taxon>
        <taxon>Lamiales</taxon>
        <taxon>Lamiaceae</taxon>
        <taxon>Nepetoideae</taxon>
        <taxon>Mentheae</taxon>
        <taxon>Salviinae</taxon>
        <taxon>Salvia</taxon>
        <taxon>Salvia subgen. Calosphace</taxon>
        <taxon>core Calosphace</taxon>
    </lineage>
</organism>
<feature type="region of interest" description="Disordered" evidence="5">
    <location>
        <begin position="348"/>
        <end position="376"/>
    </location>
</feature>
<gene>
    <name evidence="7" type="ORF">SASPL_140369</name>
</gene>
<keyword evidence="1" id="KW-0479">Metal-binding</keyword>
<accession>A0A8X8WRI2</accession>
<reference evidence="7" key="2">
    <citation type="submission" date="2020-08" db="EMBL/GenBank/DDBJ databases">
        <title>Plant Genome Project.</title>
        <authorList>
            <person name="Zhang R.-G."/>
        </authorList>
    </citation>
    <scope>NUCLEOTIDE SEQUENCE</scope>
    <source>
        <strain evidence="7">Huo1</strain>
        <tissue evidence="7">Leaf</tissue>
    </source>
</reference>
<keyword evidence="3" id="KW-0862">Zinc</keyword>
<feature type="compositionally biased region" description="Basic and acidic residues" evidence="5">
    <location>
        <begin position="348"/>
        <end position="357"/>
    </location>
</feature>
<name>A0A8X8WRI2_SALSN</name>
<keyword evidence="8" id="KW-1185">Reference proteome</keyword>
<dbReference type="PANTHER" id="PTHR31717:SF45">
    <property type="entry name" value="ZINC FINGER PROTEIN CONSTANS-LIKE 14-RELATED"/>
    <property type="match status" value="1"/>
</dbReference>
<sequence length="393" mass="44579">MEKRCEFCKGLRPVVFCKSDAAYLCLSCDAKVHSANALSYRHPRTLVCESCRNQPALVRCLDHQMFMCQSCDTIRHSSLDHRKKIVSCYVGCPSAKDLAELWGFEIKQSAEDSDVSSLVSEVENDGRQDKSRCCLILKQILELEKLQLSEGIDDSCLAHVKERAGGWSFKHEATWKEHRMLEDQHLEHSDHDFQVKKSEESPFHQLDSLAGNGNPMAGDTFWPNRSPLHNNEMWAQNMQDLGVCDEVGCFEDVNIPDVDVTFQSFEELFGSEHEPTNSFEDEHPPYHATKIEQSNDMDKEMATWVSLFSVSRITGDSSGSHSHDEAFPKHVSCDEDFTKPKNATMRYKDKKATRNEKQAQNTCPRSKSNFKKRGNSQVLKAEGDCGSRVSTII</sequence>
<evidence type="ECO:0000256" key="1">
    <source>
        <dbReference type="ARBA" id="ARBA00022723"/>
    </source>
</evidence>
<dbReference type="InterPro" id="IPR049808">
    <property type="entry name" value="CONSTANS-like_Bbox1"/>
</dbReference>
<reference evidence="7" key="1">
    <citation type="submission" date="2018-01" db="EMBL/GenBank/DDBJ databases">
        <authorList>
            <person name="Mao J.F."/>
        </authorList>
    </citation>
    <scope>NUCLEOTIDE SEQUENCE</scope>
    <source>
        <strain evidence="7">Huo1</strain>
        <tissue evidence="7">Leaf</tissue>
    </source>
</reference>
<evidence type="ECO:0000313" key="8">
    <source>
        <dbReference type="Proteomes" id="UP000298416"/>
    </source>
</evidence>
<evidence type="ECO:0000313" key="7">
    <source>
        <dbReference type="EMBL" id="KAG6398898.1"/>
    </source>
</evidence>
<dbReference type="AlphaFoldDB" id="A0A8X8WRI2"/>
<comment type="caution">
    <text evidence="7">The sequence shown here is derived from an EMBL/GenBank/DDBJ whole genome shotgun (WGS) entry which is preliminary data.</text>
</comment>
<dbReference type="EMBL" id="PNBA02000015">
    <property type="protein sequence ID" value="KAG6398898.1"/>
    <property type="molecule type" value="Genomic_DNA"/>
</dbReference>
<dbReference type="OrthoDB" id="1588981at2759"/>
<dbReference type="SMART" id="SM00336">
    <property type="entry name" value="BBOX"/>
    <property type="match status" value="2"/>
</dbReference>
<dbReference type="PROSITE" id="PS50119">
    <property type="entry name" value="ZF_BBOX"/>
    <property type="match status" value="2"/>
</dbReference>
<evidence type="ECO:0000256" key="3">
    <source>
        <dbReference type="ARBA" id="ARBA00022833"/>
    </source>
</evidence>
<evidence type="ECO:0000256" key="2">
    <source>
        <dbReference type="ARBA" id="ARBA00022771"/>
    </source>
</evidence>
<feature type="domain" description="B box-type" evidence="6">
    <location>
        <begin position="1"/>
        <end position="47"/>
    </location>
</feature>
<dbReference type="GO" id="GO:0008270">
    <property type="term" value="F:zinc ion binding"/>
    <property type="evidence" value="ECO:0007669"/>
    <property type="project" value="UniProtKB-KW"/>
</dbReference>
<feature type="domain" description="B box-type" evidence="6">
    <location>
        <begin position="43"/>
        <end position="86"/>
    </location>
</feature>
<dbReference type="PANTHER" id="PTHR31717">
    <property type="entry name" value="ZINC FINGER PROTEIN CONSTANS-LIKE 10"/>
    <property type="match status" value="1"/>
</dbReference>